<accession>A0A5Q5BMJ8</accession>
<dbReference type="Gene3D" id="3.40.50.300">
    <property type="entry name" value="P-loop containing nucleotide triphosphate hydrolases"/>
    <property type="match status" value="1"/>
</dbReference>
<reference evidence="3" key="1">
    <citation type="submission" date="2006-06" db="EMBL/GenBank/DDBJ databases">
        <title>Complete sequence of chromosome of Mycobacterium sp. MCS.</title>
        <authorList>
            <consortium name="US DOE Joint Genome Institute"/>
            <person name="Copeland A."/>
            <person name="Lucas S."/>
            <person name="Lapidus A."/>
            <person name="Barry K."/>
            <person name="Detter J.C."/>
            <person name="Glavina del Rio T."/>
            <person name="Hammon N."/>
            <person name="Israni S."/>
            <person name="Dalin E."/>
            <person name="Tice H."/>
            <person name="Pitluck S."/>
            <person name="Martinez M."/>
            <person name="Schmutz J."/>
            <person name="Larimer F."/>
            <person name="Land M."/>
            <person name="Hauser L."/>
            <person name="Kyrpides N."/>
            <person name="Kim E."/>
            <person name="Miller C.D."/>
            <person name="Hughes J.E."/>
            <person name="Anderson A.J."/>
            <person name="Sims R.C."/>
            <person name="Richardson P."/>
        </authorList>
    </citation>
    <scope>NUCLEOTIDE SEQUENCE [LARGE SCALE GENOMIC DNA]</scope>
    <source>
        <strain evidence="3">MCS</strain>
    </source>
</reference>
<dbReference type="SUPFAM" id="SSF56747">
    <property type="entry name" value="Prim-pol domain"/>
    <property type="match status" value="1"/>
</dbReference>
<protein>
    <recommendedName>
        <fullName evidence="2">DNA primase/polymerase bifunctional N-terminal domain-containing protein</fullName>
    </recommendedName>
</protein>
<organism evidence="3">
    <name type="scientific">Mycobacterium sp. (strain MCS)</name>
    <dbReference type="NCBI Taxonomy" id="164756"/>
    <lineage>
        <taxon>Bacteria</taxon>
        <taxon>Bacillati</taxon>
        <taxon>Actinomycetota</taxon>
        <taxon>Actinomycetes</taxon>
        <taxon>Mycobacteriales</taxon>
        <taxon>Mycobacteriaceae</taxon>
        <taxon>Mycobacterium</taxon>
    </lineage>
</organism>
<dbReference type="InterPro" id="IPR027417">
    <property type="entry name" value="P-loop_NTPase"/>
</dbReference>
<evidence type="ECO:0000256" key="1">
    <source>
        <dbReference type="SAM" id="MobiDB-lite"/>
    </source>
</evidence>
<dbReference type="SUPFAM" id="SSF52540">
    <property type="entry name" value="P-loop containing nucleoside triphosphate hydrolases"/>
    <property type="match status" value="1"/>
</dbReference>
<dbReference type="CDD" id="cd04859">
    <property type="entry name" value="Prim_Pol"/>
    <property type="match status" value="1"/>
</dbReference>
<dbReference type="Pfam" id="PF13481">
    <property type="entry name" value="AAA_25"/>
    <property type="match status" value="1"/>
</dbReference>
<sequence length="718" mass="76920">MPPPDSRVSAPEGTDTRHDAQVDSPDLTGPYAAACNIYADLGWRGVIPVDPRDKGGIPAGFTGYGGIDVTPENMAWFAKSKPGHNIGLRLPDGVIGIDVDAYGPKKGADTFAEAQGRWGALPPSYRSTSRDDGISGIRLYRVPAGTKLETIIEFKDLDIRDIEIVQRHHRHVQCWPSIHDKTGQRYRWVSELDGSVMDTPPAPEDLPDLPAAWVAALRVEESGSNGTPLNGAEAPVDVQTALTEGDASPRVAELLARAIGDCYGGSRFDHTRGNVLTLLRFGKQGDTGVRPALSALKAVYVNAVSPDRAGGQRAAEVEFDRLVSGKKVATLLAEPDYNDWVSDLAPANAADIAAPELPADDGRAPAATGWEPVDLGPWLRGEIELPTPSLGIARSDGLRLLYPGHEHAVIGETEAGKSWLALQCAAVELRADNAVVYVHFEEGNPSSTIERLRLLGVDIETMTRRLRFVAPSRALADAEWLAALLRDPTPTLVVLDGVNEGMALHGLDIFAADGAAQFRRVLVAPAIRVGAAVLSCDHLPKSRDGQGRDAYGSVHKGNALDGARFVLENVTPFGRGMRGASNVYVTKDRPGHLRSHGRPSKLAGKTYLGTLVADDSEPFQPFSLTLYAPQDDEESPTQQAAAKLTDAVYDVIAAQPDRTVRSTRDLYAAMRAAGHAQRNSAFRDALDDLLAAGRIEEVSGARRLGYRAVATVSQECTA</sequence>
<dbReference type="AlphaFoldDB" id="A0A5Q5BMJ8"/>
<dbReference type="KEGG" id="mmc:Mmcs_3516"/>
<evidence type="ECO:0000313" key="3">
    <source>
        <dbReference type="EMBL" id="ABG09623.1"/>
    </source>
</evidence>
<dbReference type="SMART" id="SM00943">
    <property type="entry name" value="Prim-Pol"/>
    <property type="match status" value="1"/>
</dbReference>
<dbReference type="Pfam" id="PF09250">
    <property type="entry name" value="Prim-Pol"/>
    <property type="match status" value="1"/>
</dbReference>
<dbReference type="EMBL" id="CP000384">
    <property type="protein sequence ID" value="ABG09623.1"/>
    <property type="molecule type" value="Genomic_DNA"/>
</dbReference>
<feature type="region of interest" description="Disordered" evidence="1">
    <location>
        <begin position="1"/>
        <end position="26"/>
    </location>
</feature>
<name>A0A5Q5BMJ8_MYCSS</name>
<gene>
    <name evidence="3" type="ordered locus">Mmcs_3516</name>
</gene>
<feature type="domain" description="DNA primase/polymerase bifunctional N-terminal" evidence="2">
    <location>
        <begin position="35"/>
        <end position="206"/>
    </location>
</feature>
<dbReference type="InterPro" id="IPR015330">
    <property type="entry name" value="DNA_primase/pol_bifunc_N"/>
</dbReference>
<proteinExistence type="predicted"/>
<evidence type="ECO:0000259" key="2">
    <source>
        <dbReference type="SMART" id="SM00943"/>
    </source>
</evidence>